<evidence type="ECO:0000313" key="1">
    <source>
        <dbReference type="EMBL" id="VFU29649.1"/>
    </source>
</evidence>
<sequence length="114" mass="12894">MKLKRMPFPQTVNGASSVPTMKCIFLEMSTMPSHLQGSSCPRTFQEAVEGLVRDRCSPEIGTIKNNQPALSLLFSTGPFHFFREQFLLFPVLACSTMIHWHPLPFHRISMLAVD</sequence>
<dbReference type="AlphaFoldDB" id="A0A6N2KM92"/>
<dbReference type="EMBL" id="CAADRP010000557">
    <property type="protein sequence ID" value="VFU29649.1"/>
    <property type="molecule type" value="Genomic_DNA"/>
</dbReference>
<gene>
    <name evidence="1" type="ORF">SVIM_LOCUS109459</name>
</gene>
<accession>A0A6N2KM92</accession>
<organism evidence="1">
    <name type="scientific">Salix viminalis</name>
    <name type="common">Common osier</name>
    <name type="synonym">Basket willow</name>
    <dbReference type="NCBI Taxonomy" id="40686"/>
    <lineage>
        <taxon>Eukaryota</taxon>
        <taxon>Viridiplantae</taxon>
        <taxon>Streptophyta</taxon>
        <taxon>Embryophyta</taxon>
        <taxon>Tracheophyta</taxon>
        <taxon>Spermatophyta</taxon>
        <taxon>Magnoliopsida</taxon>
        <taxon>eudicotyledons</taxon>
        <taxon>Gunneridae</taxon>
        <taxon>Pentapetalae</taxon>
        <taxon>rosids</taxon>
        <taxon>fabids</taxon>
        <taxon>Malpighiales</taxon>
        <taxon>Salicaceae</taxon>
        <taxon>Saliceae</taxon>
        <taxon>Salix</taxon>
    </lineage>
</organism>
<reference evidence="1" key="1">
    <citation type="submission" date="2019-03" db="EMBL/GenBank/DDBJ databases">
        <authorList>
            <person name="Mank J."/>
            <person name="Almeida P."/>
        </authorList>
    </citation>
    <scope>NUCLEOTIDE SEQUENCE</scope>
    <source>
        <strain evidence="1">78183</strain>
    </source>
</reference>
<proteinExistence type="predicted"/>
<name>A0A6N2KM92_SALVM</name>
<protein>
    <submittedName>
        <fullName evidence="1">Uncharacterized protein</fullName>
    </submittedName>
</protein>